<dbReference type="InterPro" id="IPR000073">
    <property type="entry name" value="AB_hydrolase_1"/>
</dbReference>
<evidence type="ECO:0000259" key="1">
    <source>
        <dbReference type="Pfam" id="PF00561"/>
    </source>
</evidence>
<dbReference type="SUPFAM" id="SSF53474">
    <property type="entry name" value="alpha/beta-Hydrolases"/>
    <property type="match status" value="1"/>
</dbReference>
<dbReference type="EMBL" id="BAEN01000015">
    <property type="protein sequence ID" value="GAC13182.1"/>
    <property type="molecule type" value="Genomic_DNA"/>
</dbReference>
<reference evidence="2 3" key="1">
    <citation type="journal article" date="2017" name="Antonie Van Leeuwenhoek">
        <title>Rhizobium rhizosphaerae sp. nov., a novel species isolated from rice rhizosphere.</title>
        <authorList>
            <person name="Zhao J.J."/>
            <person name="Zhang J."/>
            <person name="Zhang R.J."/>
            <person name="Zhang C.W."/>
            <person name="Yin H.Q."/>
            <person name="Zhang X.X."/>
        </authorList>
    </citation>
    <scope>NUCLEOTIDE SEQUENCE [LARGE SCALE GENOMIC DNA]</scope>
    <source>
        <strain evidence="2 3">E3</strain>
    </source>
</reference>
<dbReference type="PANTHER" id="PTHR43433:SF5">
    <property type="entry name" value="AB HYDROLASE-1 DOMAIN-CONTAINING PROTEIN"/>
    <property type="match status" value="1"/>
</dbReference>
<sequence>MIDSHINQEQFAEVNGISLCYQTFGDPNNKPLLLIMGLATQMIHWDLGFCQKLVDQGFWVIRFDNRDIGRSTMLRGQKVPSIISVAANQLFGKKLEVLYDLHTMAADAVALLDHLNIQASHVVGASMGGMIAQCMSIDFPERVLSLTSIMSTTGDPSLPKPKKSVVLKVMKPAPKDPEAYLQYALNLWQLLNGTHYYFDKEKVGSFLQLARERSFYPKGIWRQVCAILASPDRTQALKQLTLPALVIHGDQDPLIPVACGIATASAIQGSELMILEGMAHTLPEPLWEQIISGIANIAR</sequence>
<dbReference type="GO" id="GO:0004806">
    <property type="term" value="F:triacylglycerol lipase activity"/>
    <property type="evidence" value="ECO:0007669"/>
    <property type="project" value="TreeGrafter"/>
</dbReference>
<dbReference type="Proteomes" id="UP000006334">
    <property type="component" value="Unassembled WGS sequence"/>
</dbReference>
<comment type="caution">
    <text evidence="2">The sequence shown here is derived from an EMBL/GenBank/DDBJ whole genome shotgun (WGS) entry which is preliminary data.</text>
</comment>
<evidence type="ECO:0000313" key="2">
    <source>
        <dbReference type="EMBL" id="GAC13182.1"/>
    </source>
</evidence>
<accession>K6Y4K0</accession>
<dbReference type="GO" id="GO:0046503">
    <property type="term" value="P:glycerolipid catabolic process"/>
    <property type="evidence" value="ECO:0007669"/>
    <property type="project" value="TreeGrafter"/>
</dbReference>
<feature type="domain" description="AB hydrolase-1" evidence="1">
    <location>
        <begin position="31"/>
        <end position="266"/>
    </location>
</feature>
<dbReference type="Gene3D" id="3.40.50.1820">
    <property type="entry name" value="alpha/beta hydrolase"/>
    <property type="match status" value="1"/>
</dbReference>
<dbReference type="STRING" id="1127673.GLIP_0536"/>
<proteinExistence type="predicted"/>
<keyword evidence="2" id="KW-0378">Hydrolase</keyword>
<dbReference type="InterPro" id="IPR050471">
    <property type="entry name" value="AB_hydrolase"/>
</dbReference>
<gene>
    <name evidence="2" type="ORF">GLIP_0536</name>
</gene>
<dbReference type="InterPro" id="IPR029058">
    <property type="entry name" value="AB_hydrolase_fold"/>
</dbReference>
<dbReference type="eggNOG" id="COG2267">
    <property type="taxonomic scope" value="Bacteria"/>
</dbReference>
<dbReference type="RefSeq" id="WP_008843002.1">
    <property type="nucleotide sequence ID" value="NZ_BAEN01000015.1"/>
</dbReference>
<evidence type="ECO:0000313" key="3">
    <source>
        <dbReference type="Proteomes" id="UP000006334"/>
    </source>
</evidence>
<name>K6Y4K0_9ALTE</name>
<dbReference type="AlphaFoldDB" id="K6Y4K0"/>
<dbReference type="PANTHER" id="PTHR43433">
    <property type="entry name" value="HYDROLASE, ALPHA/BETA FOLD FAMILY PROTEIN"/>
    <property type="match status" value="1"/>
</dbReference>
<dbReference type="Pfam" id="PF00561">
    <property type="entry name" value="Abhydrolase_1"/>
    <property type="match status" value="1"/>
</dbReference>
<keyword evidence="3" id="KW-1185">Reference proteome</keyword>
<organism evidence="2 3">
    <name type="scientific">Aliiglaciecola lipolytica E3</name>
    <dbReference type="NCBI Taxonomy" id="1127673"/>
    <lineage>
        <taxon>Bacteria</taxon>
        <taxon>Pseudomonadati</taxon>
        <taxon>Pseudomonadota</taxon>
        <taxon>Gammaproteobacteria</taxon>
        <taxon>Alteromonadales</taxon>
        <taxon>Alteromonadaceae</taxon>
        <taxon>Aliiglaciecola</taxon>
    </lineage>
</organism>
<protein>
    <submittedName>
        <fullName evidence="2">Probable hydrolase</fullName>
    </submittedName>
</protein>